<dbReference type="AlphaFoldDB" id="A0A9P6GXY1"/>
<feature type="region of interest" description="Disordered" evidence="9">
    <location>
        <begin position="395"/>
        <end position="430"/>
    </location>
</feature>
<dbReference type="PANTHER" id="PTHR14085:SF3">
    <property type="entry name" value="WD REPEAT-CONTAINING PROTEIN 46"/>
    <property type="match status" value="1"/>
</dbReference>
<keyword evidence="6" id="KW-0539">Nucleus</keyword>
<accession>A0A9P6GXY1</accession>
<dbReference type="Pfam" id="PF12894">
    <property type="entry name" value="ANAPC4_WD40"/>
    <property type="match status" value="1"/>
</dbReference>
<dbReference type="InterPro" id="IPR019775">
    <property type="entry name" value="WD40_repeat_CS"/>
</dbReference>
<keyword evidence="4 8" id="KW-0853">WD repeat</keyword>
<evidence type="ECO:0000256" key="8">
    <source>
        <dbReference type="PROSITE-ProRule" id="PRU00221"/>
    </source>
</evidence>
<evidence type="ECO:0000256" key="6">
    <source>
        <dbReference type="ARBA" id="ARBA00023242"/>
    </source>
</evidence>
<evidence type="ECO:0000256" key="1">
    <source>
        <dbReference type="ARBA" id="ARBA00004099"/>
    </source>
</evidence>
<sequence length="430" mass="49020">MGKKDIFEKKEVEKKLHREALHDVKLSEMLNTEKAGFIETEPGVKTSEITQKEILKNVSQRVKEMCFNLDIEGPAYVRYTSNGRHLAIRNDSGFISSIDTHNMKLHFEDDFKERIYDMSYLHTEDYIAVAQENCLFVYNKQGVELHAVRANSKARKLEFLPYHFLLVSACADGKLKYLDTTNGEIVSKIYIKDKEVTCLKQNKRTAIVYTGHRNGVVSLWSPNSEDYLARILTHKNMVSSIEIDRTGTYLYTTGVDSTVNVWDIRNTYSPVNSTKIYSSASCTSLSQYGLLAVGSKNKVRIYKDLEKVNSSDNLYLQHKEVGSKITSLAFRDYEDILTVGHLSGIVNIVVPGSGDPTYDSYEDCPFDTKDQKKEKEIKRLLDKIPYQLITLEQKLVTDDEKKPPESNQQESNPQQSKSEVGSALDRFKEA</sequence>
<reference evidence="11 12" key="1">
    <citation type="journal article" date="2020" name="Genome Biol. Evol.">
        <title>Comparative genomics of strictly vertically transmitted, feminizing microsporidia endosymbionts of amphipod crustaceans.</title>
        <authorList>
            <person name="Cormier A."/>
            <person name="Chebbi M.A."/>
            <person name="Giraud I."/>
            <person name="Wattier R."/>
            <person name="Teixeira M."/>
            <person name="Gilbert C."/>
            <person name="Rigaud T."/>
            <person name="Cordaux R."/>
        </authorList>
    </citation>
    <scope>NUCLEOTIDE SEQUENCE [LARGE SCALE GENOMIC DNA]</scope>
    <source>
        <strain evidence="11 12">Ou3-Ou53</strain>
    </source>
</reference>
<dbReference type="PROSITE" id="PS50294">
    <property type="entry name" value="WD_REPEATS_REGION"/>
    <property type="match status" value="1"/>
</dbReference>
<dbReference type="SMART" id="SM01033">
    <property type="entry name" value="BING4CT"/>
    <property type="match status" value="1"/>
</dbReference>
<dbReference type="GO" id="GO:0032040">
    <property type="term" value="C:small-subunit processome"/>
    <property type="evidence" value="ECO:0007669"/>
    <property type="project" value="TreeGrafter"/>
</dbReference>
<dbReference type="GO" id="GO:0030686">
    <property type="term" value="C:90S preribosome"/>
    <property type="evidence" value="ECO:0007669"/>
    <property type="project" value="TreeGrafter"/>
</dbReference>
<dbReference type="Pfam" id="PF08149">
    <property type="entry name" value="BING4CT"/>
    <property type="match status" value="1"/>
</dbReference>
<evidence type="ECO:0000256" key="5">
    <source>
        <dbReference type="ARBA" id="ARBA00022737"/>
    </source>
</evidence>
<gene>
    <name evidence="11" type="primary">WDR46</name>
    <name evidence="11" type="ORF">NGRA_1933</name>
</gene>
<dbReference type="OrthoDB" id="10251154at2759"/>
<protein>
    <recommendedName>
        <fullName evidence="7">U three protein 7</fullName>
    </recommendedName>
</protein>
<dbReference type="EMBL" id="SBJO01000156">
    <property type="protein sequence ID" value="KAF9762552.1"/>
    <property type="molecule type" value="Genomic_DNA"/>
</dbReference>
<dbReference type="Gene3D" id="2.130.10.10">
    <property type="entry name" value="YVTN repeat-like/Quinoprotein amine dehydrogenase"/>
    <property type="match status" value="1"/>
</dbReference>
<dbReference type="PANTHER" id="PTHR14085">
    <property type="entry name" value="WD-REPEAT PROTEIN BING4"/>
    <property type="match status" value="1"/>
</dbReference>
<dbReference type="InterPro" id="IPR001680">
    <property type="entry name" value="WD40_rpt"/>
</dbReference>
<dbReference type="InterPro" id="IPR036322">
    <property type="entry name" value="WD40_repeat_dom_sf"/>
</dbReference>
<evidence type="ECO:0000256" key="2">
    <source>
        <dbReference type="ARBA" id="ARBA00004604"/>
    </source>
</evidence>
<evidence type="ECO:0000259" key="10">
    <source>
        <dbReference type="SMART" id="SM01033"/>
    </source>
</evidence>
<feature type="domain" description="BING4 C-terminal" evidence="10">
    <location>
        <begin position="314"/>
        <end position="393"/>
    </location>
</feature>
<dbReference type="SMART" id="SM00320">
    <property type="entry name" value="WD40"/>
    <property type="match status" value="5"/>
</dbReference>
<proteinExistence type="predicted"/>
<evidence type="ECO:0000313" key="12">
    <source>
        <dbReference type="Proteomes" id="UP000740883"/>
    </source>
</evidence>
<dbReference type="InterPro" id="IPR040315">
    <property type="entry name" value="WDR46/Utp7"/>
</dbReference>
<name>A0A9P6GXY1_9MICR</name>
<dbReference type="InterPro" id="IPR015943">
    <property type="entry name" value="WD40/YVTN_repeat-like_dom_sf"/>
</dbReference>
<evidence type="ECO:0000256" key="9">
    <source>
        <dbReference type="SAM" id="MobiDB-lite"/>
    </source>
</evidence>
<dbReference type="PROSITE" id="PS50082">
    <property type="entry name" value="WD_REPEATS_2"/>
    <property type="match status" value="1"/>
</dbReference>
<dbReference type="InterPro" id="IPR024977">
    <property type="entry name" value="Apc4-like_WD40_dom"/>
</dbReference>
<evidence type="ECO:0000256" key="4">
    <source>
        <dbReference type="ARBA" id="ARBA00022574"/>
    </source>
</evidence>
<comment type="caution">
    <text evidence="11">The sequence shown here is derived from an EMBL/GenBank/DDBJ whole genome shotgun (WGS) entry which is preliminary data.</text>
</comment>
<evidence type="ECO:0000256" key="7">
    <source>
        <dbReference type="ARBA" id="ARBA00076453"/>
    </source>
</evidence>
<dbReference type="FunFam" id="2.130.10.10:FF:000378">
    <property type="entry name" value="U3 small nucleolar RNA-associated protein 7"/>
    <property type="match status" value="1"/>
</dbReference>
<feature type="compositionally biased region" description="Low complexity" evidence="9">
    <location>
        <begin position="405"/>
        <end position="419"/>
    </location>
</feature>
<feature type="compositionally biased region" description="Basic and acidic residues" evidence="9">
    <location>
        <begin position="395"/>
        <end position="404"/>
    </location>
</feature>
<comment type="function">
    <text evidence="1">Involved in nucleolar processing of pre-18S ribosomal RNA.</text>
</comment>
<dbReference type="PROSITE" id="PS00678">
    <property type="entry name" value="WD_REPEATS_1"/>
    <property type="match status" value="1"/>
</dbReference>
<evidence type="ECO:0000256" key="3">
    <source>
        <dbReference type="ARBA" id="ARBA00022552"/>
    </source>
</evidence>
<dbReference type="Pfam" id="PF00400">
    <property type="entry name" value="WD40"/>
    <property type="match status" value="1"/>
</dbReference>
<dbReference type="Proteomes" id="UP000740883">
    <property type="component" value="Unassembled WGS sequence"/>
</dbReference>
<dbReference type="InterPro" id="IPR012952">
    <property type="entry name" value="BING4_C_dom"/>
</dbReference>
<dbReference type="SUPFAM" id="SSF50978">
    <property type="entry name" value="WD40 repeat-like"/>
    <property type="match status" value="1"/>
</dbReference>
<dbReference type="GO" id="GO:0000462">
    <property type="term" value="P:maturation of SSU-rRNA from tricistronic rRNA transcript (SSU-rRNA, 5.8S rRNA, LSU-rRNA)"/>
    <property type="evidence" value="ECO:0007669"/>
    <property type="project" value="TreeGrafter"/>
</dbReference>
<evidence type="ECO:0000313" key="11">
    <source>
        <dbReference type="EMBL" id="KAF9762552.1"/>
    </source>
</evidence>
<keyword evidence="3" id="KW-0698">rRNA processing</keyword>
<organism evidence="11 12">
    <name type="scientific">Nosema granulosis</name>
    <dbReference type="NCBI Taxonomy" id="83296"/>
    <lineage>
        <taxon>Eukaryota</taxon>
        <taxon>Fungi</taxon>
        <taxon>Fungi incertae sedis</taxon>
        <taxon>Microsporidia</taxon>
        <taxon>Nosematidae</taxon>
        <taxon>Nosema</taxon>
    </lineage>
</organism>
<feature type="repeat" description="WD" evidence="8">
    <location>
        <begin position="231"/>
        <end position="266"/>
    </location>
</feature>
<keyword evidence="5" id="KW-0677">Repeat</keyword>
<keyword evidence="12" id="KW-1185">Reference proteome</keyword>
<comment type="subcellular location">
    <subcellularLocation>
        <location evidence="2">Nucleus</location>
        <location evidence="2">Nucleolus</location>
    </subcellularLocation>
</comment>